<evidence type="ECO:0000313" key="2">
    <source>
        <dbReference type="Proteomes" id="UP000886520"/>
    </source>
</evidence>
<reference evidence="1" key="1">
    <citation type="submission" date="2021-01" db="EMBL/GenBank/DDBJ databases">
        <title>Adiantum capillus-veneris genome.</title>
        <authorList>
            <person name="Fang Y."/>
            <person name="Liao Q."/>
        </authorList>
    </citation>
    <scope>NUCLEOTIDE SEQUENCE</scope>
    <source>
        <strain evidence="1">H3</strain>
        <tissue evidence="1">Leaf</tissue>
    </source>
</reference>
<dbReference type="EMBL" id="JABFUD020000021">
    <property type="protein sequence ID" value="KAI5062921.1"/>
    <property type="molecule type" value="Genomic_DNA"/>
</dbReference>
<dbReference type="AlphaFoldDB" id="A0A9D4Z7W2"/>
<name>A0A9D4Z7W2_ADICA</name>
<proteinExistence type="predicted"/>
<accession>A0A9D4Z7W2</accession>
<keyword evidence="2" id="KW-1185">Reference proteome</keyword>
<protein>
    <submittedName>
        <fullName evidence="1">Uncharacterized protein</fullName>
    </submittedName>
</protein>
<evidence type="ECO:0000313" key="1">
    <source>
        <dbReference type="EMBL" id="KAI5062921.1"/>
    </source>
</evidence>
<sequence length="91" mass="10507">MGTGIAETRAIVATIGKLEFNNVLRVLEIHYVCFRDLKAPMRNFLRRLMVAFLRATLEGNKQDMKYMLRNKETGSKILKLIAMSAYEKQIL</sequence>
<organism evidence="1 2">
    <name type="scientific">Adiantum capillus-veneris</name>
    <name type="common">Maidenhair fern</name>
    <dbReference type="NCBI Taxonomy" id="13818"/>
    <lineage>
        <taxon>Eukaryota</taxon>
        <taxon>Viridiplantae</taxon>
        <taxon>Streptophyta</taxon>
        <taxon>Embryophyta</taxon>
        <taxon>Tracheophyta</taxon>
        <taxon>Polypodiopsida</taxon>
        <taxon>Polypodiidae</taxon>
        <taxon>Polypodiales</taxon>
        <taxon>Pteridineae</taxon>
        <taxon>Pteridaceae</taxon>
        <taxon>Vittarioideae</taxon>
        <taxon>Adiantum</taxon>
    </lineage>
</organism>
<comment type="caution">
    <text evidence="1">The sequence shown here is derived from an EMBL/GenBank/DDBJ whole genome shotgun (WGS) entry which is preliminary data.</text>
</comment>
<dbReference type="Proteomes" id="UP000886520">
    <property type="component" value="Chromosome 21"/>
</dbReference>
<gene>
    <name evidence="1" type="ORF">GOP47_0021468</name>
</gene>